<dbReference type="SUPFAM" id="SSF47384">
    <property type="entry name" value="Homodimeric domain of signal transducing histidine kinase"/>
    <property type="match status" value="1"/>
</dbReference>
<accession>A0AAU8FIQ6</accession>
<dbReference type="Pfam" id="PF02518">
    <property type="entry name" value="HATPase_c"/>
    <property type="match status" value="1"/>
</dbReference>
<dbReference type="EC" id="2.7.13.3" evidence="2"/>
<evidence type="ECO:0000256" key="1">
    <source>
        <dbReference type="ARBA" id="ARBA00000085"/>
    </source>
</evidence>
<evidence type="ECO:0000313" key="5">
    <source>
        <dbReference type="EMBL" id="XCH23634.1"/>
    </source>
</evidence>
<dbReference type="SUPFAM" id="SSF63829">
    <property type="entry name" value="Calcium-dependent phosphotriesterase"/>
    <property type="match status" value="1"/>
</dbReference>
<dbReference type="RefSeq" id="WP_353718958.1">
    <property type="nucleotide sequence ID" value="NZ_CP159289.1"/>
</dbReference>
<dbReference type="InterPro" id="IPR003661">
    <property type="entry name" value="HisK_dim/P_dom"/>
</dbReference>
<dbReference type="PROSITE" id="PS50109">
    <property type="entry name" value="HIS_KIN"/>
    <property type="match status" value="1"/>
</dbReference>
<sequence length="1022" mass="115329">MKSSPIVPLILCIVWLLSSTHSYGQQKPPGYWFRQFTDESGLPQNSVKAIMQDRNGFVWLTTEAGLTRFDGHRFMTFEKSVIPISTNRIRGFVPALGDTARRRYEFYALSEKNEYIGIRRDGLVSVDPTFYTRYQRYNPFSRNETRHNSILASLPAQYHIDPASEHYFAIANDGSHFVWIKDQVICFRKGKRVFTSKGHFRHLILVDSHPYGIDDQGNLLALGNIPRKAALSGDILANRRYVANRNHHRLFWNNTSHQAFLYLDRALYLLKPSESGNLTTQLLLEGFDFDNLDIIATFFDAQSGCLFLGSRTKGLLLFKKEDFHTHKLQAANADNVYYAQVAGRGSVLTAQGYLFSMGAGASGPVITRVSPFLEKISSKFCMARCPDGTFWVQFGFDVYKMDAAGRKVLAHITLPEKAQSLFLEPGGRLWVGCETNGIYSIEEKNDKHTARLMFRLGVKAVTILGQENSKTLFLATENALYRLNSGTGALRQVKPFENITVRSCYTTPDGTWITSYGNGFFLLKGNRVVRFPLDSDRFLATAHCIVGDRKGFFWITTNRGLFQVAKKQLLDYAADNGNPVYYLFYDKSNGFTTNEFNGGCQPCASTLADGTVSLPSMDGLVWYKPEEIKPELPDKGIFINSVREDNEELDVADTLEVSRDFEQLRVAIATPYFGNVRNVQIQYSLTGEGRPEHWVPVNADLVIAVSNVPYGEYLLKIKKKNGFGLNDFSYKTVHLRVPRAWYETWWFRSLVLAMMAGLFFVSVKWRTAHLAKKEREASLIRHYRVISQITAAVNHDIQTPLYYIDYALKLFNDYLHKQGPVDPLMLRLSDETLNTSQRLNARTKNILDYIKLQSKSAAARTDMATVDVYELVSTVSDLFAAIAAYREVLIQSTVAPGFTVHSDRNLLSIVIHNLVDNALKVCQSEISVSSVAENGQKQILIGNDGKALPEELAGWLNRNYRSYEEWVYASRHPGRKGIGLVIVKDLCVLLGIGITATSPRENCTLIRLTFGSDDQASAPSKR</sequence>
<dbReference type="EMBL" id="CP159289">
    <property type="protein sequence ID" value="XCH23634.1"/>
    <property type="molecule type" value="Genomic_DNA"/>
</dbReference>
<dbReference type="SUPFAM" id="SSF55874">
    <property type="entry name" value="ATPase domain of HSP90 chaperone/DNA topoisomerase II/histidine kinase"/>
    <property type="match status" value="1"/>
</dbReference>
<dbReference type="AlphaFoldDB" id="A0AAU8FIQ6"/>
<comment type="catalytic activity">
    <reaction evidence="1">
        <text>ATP + protein L-histidine = ADP + protein N-phospho-L-histidine.</text>
        <dbReference type="EC" id="2.7.13.3"/>
    </reaction>
</comment>
<organism evidence="5">
    <name type="scientific">Dyadobacter sp. 676</name>
    <dbReference type="NCBI Taxonomy" id="3088362"/>
    <lineage>
        <taxon>Bacteria</taxon>
        <taxon>Pseudomonadati</taxon>
        <taxon>Bacteroidota</taxon>
        <taxon>Cytophagia</taxon>
        <taxon>Cytophagales</taxon>
        <taxon>Spirosomataceae</taxon>
        <taxon>Dyadobacter</taxon>
    </lineage>
</organism>
<dbReference type="InterPro" id="IPR013783">
    <property type="entry name" value="Ig-like_fold"/>
</dbReference>
<dbReference type="Gene3D" id="3.30.565.10">
    <property type="entry name" value="Histidine kinase-like ATPase, C-terminal domain"/>
    <property type="match status" value="1"/>
</dbReference>
<dbReference type="InterPro" id="IPR003594">
    <property type="entry name" value="HATPase_dom"/>
</dbReference>
<dbReference type="InterPro" id="IPR015943">
    <property type="entry name" value="WD40/YVTN_repeat-like_dom_sf"/>
</dbReference>
<evidence type="ECO:0000256" key="2">
    <source>
        <dbReference type="ARBA" id="ARBA00012438"/>
    </source>
</evidence>
<dbReference type="InterPro" id="IPR011110">
    <property type="entry name" value="Reg_prop"/>
</dbReference>
<dbReference type="PANTHER" id="PTHR43547">
    <property type="entry name" value="TWO-COMPONENT HISTIDINE KINASE"/>
    <property type="match status" value="1"/>
</dbReference>
<reference evidence="5" key="1">
    <citation type="submission" date="2024-06" db="EMBL/GenBank/DDBJ databases">
        <title>Sequencing and assembly of the genome of Dyadobacter sp. strain 676, a symbiont of Cyamopsis tetragonoloba.</title>
        <authorList>
            <person name="Guro P."/>
            <person name="Sazanova A."/>
            <person name="Kuznetsova I."/>
            <person name="Belimov A."/>
            <person name="Safronova V."/>
        </authorList>
    </citation>
    <scope>NUCLEOTIDE SEQUENCE</scope>
    <source>
        <strain evidence="5">676</strain>
    </source>
</reference>
<dbReference type="InterPro" id="IPR036890">
    <property type="entry name" value="HATPase_C_sf"/>
</dbReference>
<dbReference type="Pfam" id="PF07494">
    <property type="entry name" value="Reg_prop"/>
    <property type="match status" value="1"/>
</dbReference>
<protein>
    <recommendedName>
        <fullName evidence="2">histidine kinase</fullName>
        <ecNumber evidence="2">2.7.13.3</ecNumber>
    </recommendedName>
</protein>
<dbReference type="InterPro" id="IPR036097">
    <property type="entry name" value="HisK_dim/P_sf"/>
</dbReference>
<feature type="domain" description="Histidine kinase" evidence="4">
    <location>
        <begin position="792"/>
        <end position="993"/>
    </location>
</feature>
<dbReference type="Gene3D" id="2.130.10.10">
    <property type="entry name" value="YVTN repeat-like/Quinoprotein amine dehydrogenase"/>
    <property type="match status" value="2"/>
</dbReference>
<dbReference type="GO" id="GO:0000155">
    <property type="term" value="F:phosphorelay sensor kinase activity"/>
    <property type="evidence" value="ECO:0007669"/>
    <property type="project" value="InterPro"/>
</dbReference>
<evidence type="ECO:0000256" key="3">
    <source>
        <dbReference type="ARBA" id="ARBA00022553"/>
    </source>
</evidence>
<dbReference type="InterPro" id="IPR005467">
    <property type="entry name" value="His_kinase_dom"/>
</dbReference>
<keyword evidence="3" id="KW-0597">Phosphoprotein</keyword>
<dbReference type="PANTHER" id="PTHR43547:SF2">
    <property type="entry name" value="HYBRID SIGNAL TRANSDUCTION HISTIDINE KINASE C"/>
    <property type="match status" value="1"/>
</dbReference>
<evidence type="ECO:0000259" key="4">
    <source>
        <dbReference type="PROSITE" id="PS50109"/>
    </source>
</evidence>
<dbReference type="Gene3D" id="2.60.40.10">
    <property type="entry name" value="Immunoglobulins"/>
    <property type="match status" value="1"/>
</dbReference>
<proteinExistence type="predicted"/>
<dbReference type="CDD" id="cd00082">
    <property type="entry name" value="HisKA"/>
    <property type="match status" value="1"/>
</dbReference>
<gene>
    <name evidence="5" type="ORF">ABV298_25525</name>
</gene>
<name>A0AAU8FIQ6_9BACT</name>